<keyword evidence="5 7" id="KW-1133">Transmembrane helix</keyword>
<feature type="transmembrane region" description="Helical" evidence="7">
    <location>
        <begin position="93"/>
        <end position="110"/>
    </location>
</feature>
<evidence type="ECO:0000256" key="4">
    <source>
        <dbReference type="ARBA" id="ARBA00022692"/>
    </source>
</evidence>
<accession>A0A7X0JU08</accession>
<dbReference type="GO" id="GO:0005886">
    <property type="term" value="C:plasma membrane"/>
    <property type="evidence" value="ECO:0007669"/>
    <property type="project" value="UniProtKB-SubCell"/>
</dbReference>
<keyword evidence="9" id="KW-1185">Reference proteome</keyword>
<dbReference type="InterPro" id="IPR032808">
    <property type="entry name" value="DoxX"/>
</dbReference>
<keyword evidence="6 7" id="KW-0472">Membrane</keyword>
<evidence type="ECO:0000256" key="6">
    <source>
        <dbReference type="ARBA" id="ARBA00023136"/>
    </source>
</evidence>
<evidence type="ECO:0000256" key="1">
    <source>
        <dbReference type="ARBA" id="ARBA00004651"/>
    </source>
</evidence>
<dbReference type="RefSeq" id="WP_166846324.1">
    <property type="nucleotide sequence ID" value="NZ_JAAONY010000002.1"/>
</dbReference>
<dbReference type="InParanoid" id="A0A7X0JU08"/>
<proteinExistence type="inferred from homology"/>
<comment type="caution">
    <text evidence="8">The sequence shown here is derived from an EMBL/GenBank/DDBJ whole genome shotgun (WGS) entry which is preliminary data.</text>
</comment>
<evidence type="ECO:0000256" key="3">
    <source>
        <dbReference type="ARBA" id="ARBA00022475"/>
    </source>
</evidence>
<evidence type="ECO:0000256" key="7">
    <source>
        <dbReference type="SAM" id="Phobius"/>
    </source>
</evidence>
<feature type="transmembrane region" description="Helical" evidence="7">
    <location>
        <begin position="21"/>
        <end position="44"/>
    </location>
</feature>
<dbReference type="AlphaFoldDB" id="A0A7X0JU08"/>
<dbReference type="InterPro" id="IPR051907">
    <property type="entry name" value="DoxX-like_oxidoreductase"/>
</dbReference>
<reference evidence="8 9" key="1">
    <citation type="submission" date="2020-08" db="EMBL/GenBank/DDBJ databases">
        <title>Genomic Encyclopedia of Type Strains, Phase IV (KMG-IV): sequencing the most valuable type-strain genomes for metagenomic binning, comparative biology and taxonomic classification.</title>
        <authorList>
            <person name="Goeker M."/>
        </authorList>
    </citation>
    <scope>NUCLEOTIDE SEQUENCE [LARGE SCALE GENOMIC DNA]</scope>
    <source>
        <strain evidence="8 9">DSM 22368</strain>
    </source>
</reference>
<evidence type="ECO:0000256" key="5">
    <source>
        <dbReference type="ARBA" id="ARBA00022989"/>
    </source>
</evidence>
<comment type="subcellular location">
    <subcellularLocation>
        <location evidence="1">Cell membrane</location>
        <topology evidence="1">Multi-pass membrane protein</topology>
    </subcellularLocation>
</comment>
<dbReference type="Proteomes" id="UP000528457">
    <property type="component" value="Unassembled WGS sequence"/>
</dbReference>
<sequence>MNAMIQSIYTPYQRIAEKMQLLHPVAALLSRLYIAKVFFVAGWLKIQDWDTTLFLFEEEYQVPFLPFELAAYLGTAGELIFPVLLALGLASRFAALGLTVVNIVAVISLAEIAPAALYLHVIWGVLLAQIVIYGAGFFSADRFLKRHTEASQTHS</sequence>
<name>A0A7X0JU08_9GAMM</name>
<dbReference type="Pfam" id="PF07681">
    <property type="entry name" value="DoxX"/>
    <property type="match status" value="1"/>
</dbReference>
<dbReference type="EMBL" id="JACHHT010000002">
    <property type="protein sequence ID" value="MBB6522252.1"/>
    <property type="molecule type" value="Genomic_DNA"/>
</dbReference>
<organism evidence="8 9">
    <name type="scientific">Pseudoteredinibacter isoporae</name>
    <dbReference type="NCBI Taxonomy" id="570281"/>
    <lineage>
        <taxon>Bacteria</taxon>
        <taxon>Pseudomonadati</taxon>
        <taxon>Pseudomonadota</taxon>
        <taxon>Gammaproteobacteria</taxon>
        <taxon>Cellvibrionales</taxon>
        <taxon>Cellvibrionaceae</taxon>
        <taxon>Pseudoteredinibacter</taxon>
    </lineage>
</organism>
<feature type="transmembrane region" description="Helical" evidence="7">
    <location>
        <begin position="116"/>
        <end position="138"/>
    </location>
</feature>
<keyword evidence="4 7" id="KW-0812">Transmembrane</keyword>
<dbReference type="PANTHER" id="PTHR33452:SF1">
    <property type="entry name" value="INNER MEMBRANE PROTEIN YPHA-RELATED"/>
    <property type="match status" value="1"/>
</dbReference>
<gene>
    <name evidence="8" type="ORF">HNR48_002537</name>
</gene>
<protein>
    <submittedName>
        <fullName evidence="8">Putative oxidoreductase</fullName>
    </submittedName>
</protein>
<evidence type="ECO:0000313" key="9">
    <source>
        <dbReference type="Proteomes" id="UP000528457"/>
    </source>
</evidence>
<dbReference type="PANTHER" id="PTHR33452">
    <property type="entry name" value="OXIDOREDUCTASE CATD-RELATED"/>
    <property type="match status" value="1"/>
</dbReference>
<comment type="similarity">
    <text evidence="2">Belongs to the DoxX family.</text>
</comment>
<keyword evidence="3" id="KW-1003">Cell membrane</keyword>
<evidence type="ECO:0000313" key="8">
    <source>
        <dbReference type="EMBL" id="MBB6522252.1"/>
    </source>
</evidence>
<feature type="transmembrane region" description="Helical" evidence="7">
    <location>
        <begin position="64"/>
        <end position="86"/>
    </location>
</feature>
<evidence type="ECO:0000256" key="2">
    <source>
        <dbReference type="ARBA" id="ARBA00006679"/>
    </source>
</evidence>